<dbReference type="EMBL" id="JH668350">
    <property type="protein sequence ID" value="KAG6447914.1"/>
    <property type="molecule type" value="Genomic_DNA"/>
</dbReference>
<proteinExistence type="predicted"/>
<feature type="compositionally biased region" description="Polar residues" evidence="1">
    <location>
        <begin position="1081"/>
        <end position="1095"/>
    </location>
</feature>
<evidence type="ECO:0000313" key="2">
    <source>
        <dbReference type="EMBL" id="KAG6447914.1"/>
    </source>
</evidence>
<feature type="compositionally biased region" description="Basic and acidic residues" evidence="1">
    <location>
        <begin position="1036"/>
        <end position="1058"/>
    </location>
</feature>
<name>A0A921YYB7_MANSE</name>
<feature type="compositionally biased region" description="Basic and acidic residues" evidence="1">
    <location>
        <begin position="715"/>
        <end position="732"/>
    </location>
</feature>
<evidence type="ECO:0000256" key="1">
    <source>
        <dbReference type="SAM" id="MobiDB-lite"/>
    </source>
</evidence>
<feature type="compositionally biased region" description="Basic and acidic residues" evidence="1">
    <location>
        <begin position="788"/>
        <end position="812"/>
    </location>
</feature>
<gene>
    <name evidence="2" type="ORF">O3G_MSEX005207</name>
</gene>
<feature type="compositionally biased region" description="Polar residues" evidence="1">
    <location>
        <begin position="89"/>
        <end position="102"/>
    </location>
</feature>
<feature type="compositionally biased region" description="Polar residues" evidence="1">
    <location>
        <begin position="852"/>
        <end position="871"/>
    </location>
</feature>
<protein>
    <submittedName>
        <fullName evidence="2">Uncharacterized protein</fullName>
    </submittedName>
</protein>
<organism evidence="2 3">
    <name type="scientific">Manduca sexta</name>
    <name type="common">Tobacco hawkmoth</name>
    <name type="synonym">Tobacco hornworm</name>
    <dbReference type="NCBI Taxonomy" id="7130"/>
    <lineage>
        <taxon>Eukaryota</taxon>
        <taxon>Metazoa</taxon>
        <taxon>Ecdysozoa</taxon>
        <taxon>Arthropoda</taxon>
        <taxon>Hexapoda</taxon>
        <taxon>Insecta</taxon>
        <taxon>Pterygota</taxon>
        <taxon>Neoptera</taxon>
        <taxon>Endopterygota</taxon>
        <taxon>Lepidoptera</taxon>
        <taxon>Glossata</taxon>
        <taxon>Ditrysia</taxon>
        <taxon>Bombycoidea</taxon>
        <taxon>Sphingidae</taxon>
        <taxon>Sphinginae</taxon>
        <taxon>Sphingini</taxon>
        <taxon>Manduca</taxon>
    </lineage>
</organism>
<feature type="region of interest" description="Disordered" evidence="1">
    <location>
        <begin position="22"/>
        <end position="253"/>
    </location>
</feature>
<feature type="compositionally biased region" description="Polar residues" evidence="1">
    <location>
        <begin position="1640"/>
        <end position="1649"/>
    </location>
</feature>
<feature type="compositionally biased region" description="Basic and acidic residues" evidence="1">
    <location>
        <begin position="68"/>
        <end position="79"/>
    </location>
</feature>
<feature type="compositionally biased region" description="Polar residues" evidence="1">
    <location>
        <begin position="1596"/>
        <end position="1605"/>
    </location>
</feature>
<feature type="compositionally biased region" description="Acidic residues" evidence="1">
    <location>
        <begin position="733"/>
        <end position="745"/>
    </location>
</feature>
<feature type="region of interest" description="Disordered" evidence="1">
    <location>
        <begin position="1036"/>
        <end position="1095"/>
    </location>
</feature>
<reference evidence="2" key="2">
    <citation type="submission" date="2020-12" db="EMBL/GenBank/DDBJ databases">
        <authorList>
            <person name="Kanost M."/>
        </authorList>
    </citation>
    <scope>NUCLEOTIDE SEQUENCE</scope>
</reference>
<comment type="caution">
    <text evidence="2">The sequence shown here is derived from an EMBL/GenBank/DDBJ whole genome shotgun (WGS) entry which is preliminary data.</text>
</comment>
<feature type="region of interest" description="Disordered" evidence="1">
    <location>
        <begin position="534"/>
        <end position="561"/>
    </location>
</feature>
<evidence type="ECO:0000313" key="3">
    <source>
        <dbReference type="Proteomes" id="UP000791440"/>
    </source>
</evidence>
<feature type="compositionally biased region" description="Basic and acidic residues" evidence="1">
    <location>
        <begin position="220"/>
        <end position="253"/>
    </location>
</feature>
<feature type="compositionally biased region" description="Acidic residues" evidence="1">
    <location>
        <begin position="674"/>
        <end position="685"/>
    </location>
</feature>
<feature type="compositionally biased region" description="Basic and acidic residues" evidence="1">
    <location>
        <begin position="650"/>
        <end position="670"/>
    </location>
</feature>
<sequence>MSEDVGVKAPVTRLRRRLSIETEDVKSPAGTITPTKKKGGRLATKPQLDLIEEIDSGQVPKRSTRKTAVKDIEPVEEKPMTPSRRSARIRSNTSIISETPQALDSPRAKRAAARRTSQAGSDNDAPITPARVTRRTRKDSTSSIDKPADKASSKTSAPAEIIVEEQETNTYETDSKDKSINPSPISRGKRGKKNNSSKSSNDTEDDIDNKHLDTSTNKENQVKHEESIKSMHKKPTDNSENKDIHKDYDNKDERNEILTENLDAKPKNNRSILHKSASAIEDFKSKRHRTISVSAIPTLNTNDCSFFSDTEISKKRRKNKSLTSGSSVTMFVQDGEISKKSNDSLLTPLQNINKKDDSLNTSVNSKKFIEIENDNEMKSMNTSGNLNINEETTEHDKSTNSVLKTGWKKNIINQIQTGSKLDSKNKKDYISPIKCFENAPSKNIQSVVILDDDSDSNAVTNDNIRPVPYLDSEDQCVPVVKHDNQTDSNEAIPHNNSYEPMDIDESIQQNTSINKSVKTTPIALNKLRTKKQSLITMDQNDDSSPNKSKRKSLLSSFESHNEKSTCESKSTLILSQIKDTSSNEIEKKLPKANNKEELSKSINIPDKIKNKEVEKRKLSLDYSTSTPLQQKSMKKLGVPIDTSLISPKNDVTDGKKRKSKESFYDSKKQTNTDNDVDSDQSDESGAEITKTQNEIIDDEAEEASEDYESGDSQDSDDRQYEEENRIVEKGETLDTEEEFSDDTDYEKDSFVVSSDAEDNELLSGSGDDLSMSDNELSMSTKSKKKYNEKKIKEQKKASKEMYEARHKLDNSNKRMPKLKTKKNNRQRLDSSSSESGEEISFKKKKNNRQRIDSSQDLTGINSDANESLTENGETKQKRRRKQLSESACDENDLNEQEITICNENKIEEKDPISVTIKHEPKTPQKDNNLSAVVINQNIEEINVVQNVTILKPNETSDPLQATALEIDENSSSSEENKEIMDNYNSVLEGLNNKPKGNKILNNSLNIDKKQKKIKEACVLIEQLNLTQIKSKTIKKKSIEKESLETETHTERENKTPVEKEDDDASDSINMRLLFTEDSNDSENPNTDSIKEVSVTNISEDKDFIPLKKTEAKTNLLEDMDTASILDNSSQLNESKKLKNNQRSSLKIPEENSPSNGTEKNEVSFFIDTTGTRDDQDEPMNVSLSASSKKKKKRNSSLTDVQEFSIIADGATGEKTPKKSVDTEVVITDEVENESEKITPQSEKKKKKGKKSLNITEVDELQNEISHDEPTDQIKTPQSGKKKNKSIWSLDESENIMHNVQEEKEQEISFENKASNDKKKKKANTSLTDTQNEQVDGISEAPTGEEEQEMSFNIFTSSDKKKKKKKKSLNNTQNEQVNETSAVPTEETPQETSFDILTASDKKKAKKSLTNIQSEQIDETSEVPTEQIPQETSFDIITASGKKKKKDKKSLTNVQNEQVDEITAEPIEENPQETSFDVKVSSDKKKKAKKSLTNIQNDETNEINIEDKEQEISFEGQTGSEKKKKKAKKSLDNIQNEHVVETSDEPTEVMQQTKKKRKSSQSNIGTNEIIPLEANKSDDEGAPLEISYQSNKKHKNVLQSQLSEPNIDNKEIGSKKRKRKHSATADEDATVENIKEKPTNELLNESATGRQNKKRKINNNSQDLSSQDKDATKHGKELSNLENSKPAKVKKTKHAKQENNQIIDKGIYIILCNFVFTKNS</sequence>
<keyword evidence="3" id="KW-1185">Reference proteome</keyword>
<feature type="compositionally biased region" description="Polar residues" evidence="1">
    <location>
        <begin position="1368"/>
        <end position="1382"/>
    </location>
</feature>
<feature type="compositionally biased region" description="Acidic residues" evidence="1">
    <location>
        <begin position="695"/>
        <end position="714"/>
    </location>
</feature>
<feature type="compositionally biased region" description="Low complexity" evidence="1">
    <location>
        <begin position="761"/>
        <end position="773"/>
    </location>
</feature>
<feature type="compositionally biased region" description="Acidic residues" evidence="1">
    <location>
        <begin position="1457"/>
        <end position="1470"/>
    </location>
</feature>
<accession>A0A921YYB7</accession>
<feature type="compositionally biased region" description="Polar residues" evidence="1">
    <location>
        <begin position="621"/>
        <end position="631"/>
    </location>
</feature>
<feature type="region of interest" description="Disordered" evidence="1">
    <location>
        <begin position="620"/>
        <end position="890"/>
    </location>
</feature>
<reference evidence="2" key="1">
    <citation type="journal article" date="2016" name="Insect Biochem. Mol. Biol.">
        <title>Multifaceted biological insights from a draft genome sequence of the tobacco hornworm moth, Manduca sexta.</title>
        <authorList>
            <person name="Kanost M.R."/>
            <person name="Arrese E.L."/>
            <person name="Cao X."/>
            <person name="Chen Y.R."/>
            <person name="Chellapilla S."/>
            <person name="Goldsmith M.R."/>
            <person name="Grosse-Wilde E."/>
            <person name="Heckel D.G."/>
            <person name="Herndon N."/>
            <person name="Jiang H."/>
            <person name="Papanicolaou A."/>
            <person name="Qu J."/>
            <person name="Soulages J.L."/>
            <person name="Vogel H."/>
            <person name="Walters J."/>
            <person name="Waterhouse R.M."/>
            <person name="Ahn S.J."/>
            <person name="Almeida F.C."/>
            <person name="An C."/>
            <person name="Aqrawi P."/>
            <person name="Bretschneider A."/>
            <person name="Bryant W.B."/>
            <person name="Bucks S."/>
            <person name="Chao H."/>
            <person name="Chevignon G."/>
            <person name="Christen J.M."/>
            <person name="Clarke D.F."/>
            <person name="Dittmer N.T."/>
            <person name="Ferguson L.C.F."/>
            <person name="Garavelou S."/>
            <person name="Gordon K.H.J."/>
            <person name="Gunaratna R.T."/>
            <person name="Han Y."/>
            <person name="Hauser F."/>
            <person name="He Y."/>
            <person name="Heidel-Fischer H."/>
            <person name="Hirsh A."/>
            <person name="Hu Y."/>
            <person name="Jiang H."/>
            <person name="Kalra D."/>
            <person name="Klinner C."/>
            <person name="Konig C."/>
            <person name="Kovar C."/>
            <person name="Kroll A.R."/>
            <person name="Kuwar S.S."/>
            <person name="Lee S.L."/>
            <person name="Lehman R."/>
            <person name="Li K."/>
            <person name="Li Z."/>
            <person name="Liang H."/>
            <person name="Lovelace S."/>
            <person name="Lu Z."/>
            <person name="Mansfield J.H."/>
            <person name="McCulloch K.J."/>
            <person name="Mathew T."/>
            <person name="Morton B."/>
            <person name="Muzny D.M."/>
            <person name="Neunemann D."/>
            <person name="Ongeri F."/>
            <person name="Pauchet Y."/>
            <person name="Pu L.L."/>
            <person name="Pyrousis I."/>
            <person name="Rao X.J."/>
            <person name="Redding A."/>
            <person name="Roesel C."/>
            <person name="Sanchez-Gracia A."/>
            <person name="Schaack S."/>
            <person name="Shukla A."/>
            <person name="Tetreau G."/>
            <person name="Wang Y."/>
            <person name="Xiong G.H."/>
            <person name="Traut W."/>
            <person name="Walsh T.K."/>
            <person name="Worley K.C."/>
            <person name="Wu D."/>
            <person name="Wu W."/>
            <person name="Wu Y.Q."/>
            <person name="Zhang X."/>
            <person name="Zou Z."/>
            <person name="Zucker H."/>
            <person name="Briscoe A.D."/>
            <person name="Burmester T."/>
            <person name="Clem R.J."/>
            <person name="Feyereisen R."/>
            <person name="Grimmelikhuijzen C.J.P."/>
            <person name="Hamodrakas S.J."/>
            <person name="Hansson B.S."/>
            <person name="Huguet E."/>
            <person name="Jermiin L.S."/>
            <person name="Lan Q."/>
            <person name="Lehman H.K."/>
            <person name="Lorenzen M."/>
            <person name="Merzendorfer H."/>
            <person name="Michalopoulos I."/>
            <person name="Morton D.B."/>
            <person name="Muthukrishnan S."/>
            <person name="Oakeshott J.G."/>
            <person name="Palmer W."/>
            <person name="Park Y."/>
            <person name="Passarelli A.L."/>
            <person name="Rozas J."/>
            <person name="Schwartz L.M."/>
            <person name="Smith W."/>
            <person name="Southgate A."/>
            <person name="Vilcinskas A."/>
            <person name="Vogt R."/>
            <person name="Wang P."/>
            <person name="Werren J."/>
            <person name="Yu X.Q."/>
            <person name="Zhou J.J."/>
            <person name="Brown S.J."/>
            <person name="Scherer S.E."/>
            <person name="Richards S."/>
            <person name="Blissard G.W."/>
        </authorList>
    </citation>
    <scope>NUCLEOTIDE SEQUENCE</scope>
</reference>
<dbReference type="Proteomes" id="UP000791440">
    <property type="component" value="Unassembled WGS sequence"/>
</dbReference>
<feature type="compositionally biased region" description="Basic residues" evidence="1">
    <location>
        <begin position="814"/>
        <end position="825"/>
    </location>
</feature>
<feature type="region of interest" description="Disordered" evidence="1">
    <location>
        <begin position="1126"/>
        <end position="1696"/>
    </location>
</feature>
<feature type="compositionally biased region" description="Basic and acidic residues" evidence="1">
    <location>
        <begin position="1665"/>
        <end position="1678"/>
    </location>
</feature>
<feature type="compositionally biased region" description="Polar residues" evidence="1">
    <location>
        <begin position="534"/>
        <end position="546"/>
    </location>
</feature>
<feature type="compositionally biased region" description="Polar residues" evidence="1">
    <location>
        <begin position="1421"/>
        <end position="1434"/>
    </location>
</feature>